<feature type="compositionally biased region" description="Polar residues" evidence="1">
    <location>
        <begin position="131"/>
        <end position="145"/>
    </location>
</feature>
<feature type="region of interest" description="Disordered" evidence="1">
    <location>
        <begin position="1"/>
        <end position="184"/>
    </location>
</feature>
<organism evidence="2 3">
    <name type="scientific">Grifola frondosa</name>
    <name type="common">Maitake</name>
    <name type="synonym">Polyporus frondosus</name>
    <dbReference type="NCBI Taxonomy" id="5627"/>
    <lineage>
        <taxon>Eukaryota</taxon>
        <taxon>Fungi</taxon>
        <taxon>Dikarya</taxon>
        <taxon>Basidiomycota</taxon>
        <taxon>Agaricomycotina</taxon>
        <taxon>Agaricomycetes</taxon>
        <taxon>Polyporales</taxon>
        <taxon>Grifolaceae</taxon>
        <taxon>Grifola</taxon>
    </lineage>
</organism>
<feature type="compositionally biased region" description="Basic and acidic residues" evidence="1">
    <location>
        <begin position="14"/>
        <end position="28"/>
    </location>
</feature>
<name>A0A1C7LS64_GRIFR</name>
<evidence type="ECO:0000313" key="3">
    <source>
        <dbReference type="Proteomes" id="UP000092993"/>
    </source>
</evidence>
<sequence>MTKQMNEAATSFFMEHKERHPQRGRDFSANHAAGQRRPRRTSEAEDHRRKSSGTGKKTANTHRRQTNLGASRIGVARESTSPTGSLFATAHTSPAKWCARSASAVTAIPSLLAQQPRHGTESNPDAGETQWVGSSIPKAQSSVQIGSDPPAASSGKTHPQGSRHCQLSSRASVDSNTAVLPSTS</sequence>
<feature type="compositionally biased region" description="Polar residues" evidence="1">
    <location>
        <begin position="78"/>
        <end position="92"/>
    </location>
</feature>
<comment type="caution">
    <text evidence="2">The sequence shown here is derived from an EMBL/GenBank/DDBJ whole genome shotgun (WGS) entry which is preliminary data.</text>
</comment>
<feature type="compositionally biased region" description="Polar residues" evidence="1">
    <location>
        <begin position="154"/>
        <end position="184"/>
    </location>
</feature>
<accession>A0A1C7LS64</accession>
<proteinExistence type="predicted"/>
<evidence type="ECO:0000256" key="1">
    <source>
        <dbReference type="SAM" id="MobiDB-lite"/>
    </source>
</evidence>
<gene>
    <name evidence="2" type="ORF">A0H81_13227</name>
</gene>
<reference evidence="2 3" key="1">
    <citation type="submission" date="2016-03" db="EMBL/GenBank/DDBJ databases">
        <title>Whole genome sequencing of Grifola frondosa 9006-11.</title>
        <authorList>
            <person name="Min B."/>
            <person name="Park H."/>
            <person name="Kim J.-G."/>
            <person name="Cho H."/>
            <person name="Oh Y.-L."/>
            <person name="Kong W.-S."/>
            <person name="Choi I.-G."/>
        </authorList>
    </citation>
    <scope>NUCLEOTIDE SEQUENCE [LARGE SCALE GENOMIC DNA]</scope>
    <source>
        <strain evidence="2 3">9006-11</strain>
    </source>
</reference>
<dbReference type="EMBL" id="LUGG01000027">
    <property type="protein sequence ID" value="OBZ66759.1"/>
    <property type="molecule type" value="Genomic_DNA"/>
</dbReference>
<evidence type="ECO:0000313" key="2">
    <source>
        <dbReference type="EMBL" id="OBZ66759.1"/>
    </source>
</evidence>
<protein>
    <submittedName>
        <fullName evidence="2">Uncharacterized protein</fullName>
    </submittedName>
</protein>
<dbReference type="Proteomes" id="UP000092993">
    <property type="component" value="Unassembled WGS sequence"/>
</dbReference>
<keyword evidence="3" id="KW-1185">Reference proteome</keyword>
<dbReference type="AlphaFoldDB" id="A0A1C7LS64"/>